<sequence length="95" mass="10465">MTLPAFASQKKHFAVRVAPVKGEGNRGRLLALVISKQKKGATMPTYDPHKSTTEVRQGNRRLMNMRVLVFSLIGIVLLFGILYLVFALSAPPTAQ</sequence>
<organism evidence="1 2">
    <name type="scientific">Paradevosia tibetensis</name>
    <dbReference type="NCBI Taxonomy" id="1447062"/>
    <lineage>
        <taxon>Bacteria</taxon>
        <taxon>Pseudomonadati</taxon>
        <taxon>Pseudomonadota</taxon>
        <taxon>Alphaproteobacteria</taxon>
        <taxon>Hyphomicrobiales</taxon>
        <taxon>Devosiaceae</taxon>
        <taxon>Paradevosia</taxon>
    </lineage>
</organism>
<name>A0A5B9DQH0_9HYPH</name>
<dbReference type="AlphaFoldDB" id="A0A5B9DQH0"/>
<keyword evidence="2" id="KW-1185">Reference proteome</keyword>
<dbReference type="OrthoDB" id="7950994at2"/>
<dbReference type="Proteomes" id="UP000321062">
    <property type="component" value="Chromosome"/>
</dbReference>
<reference evidence="1 2" key="1">
    <citation type="journal article" date="2015" name="Int. J. Syst. Evol. Microbiol.">
        <title>Youhaiella tibetensis gen. nov., sp. nov., isolated from subsurface sediment.</title>
        <authorList>
            <person name="Wang Y.X."/>
            <person name="Huang F.Q."/>
            <person name="Nogi Y."/>
            <person name="Pang S.J."/>
            <person name="Wang P.K."/>
            <person name="Lv J."/>
        </authorList>
    </citation>
    <scope>NUCLEOTIDE SEQUENCE [LARGE SCALE GENOMIC DNA]</scope>
    <source>
        <strain evidence="2">fig4</strain>
    </source>
</reference>
<protein>
    <submittedName>
        <fullName evidence="1">Uncharacterized protein</fullName>
    </submittedName>
</protein>
<dbReference type="KEGG" id="yti:FNA67_16290"/>
<gene>
    <name evidence="1" type="ORF">FNA67_16290</name>
</gene>
<proteinExistence type="predicted"/>
<accession>A0A5B9DQH0</accession>
<evidence type="ECO:0000313" key="2">
    <source>
        <dbReference type="Proteomes" id="UP000321062"/>
    </source>
</evidence>
<evidence type="ECO:0000313" key="1">
    <source>
        <dbReference type="EMBL" id="QEE21650.1"/>
    </source>
</evidence>
<dbReference type="RefSeq" id="WP_147656952.1">
    <property type="nucleotide sequence ID" value="NZ_BMFM01000001.1"/>
</dbReference>
<dbReference type="EMBL" id="CP041690">
    <property type="protein sequence ID" value="QEE21650.1"/>
    <property type="molecule type" value="Genomic_DNA"/>
</dbReference>